<comment type="caution">
    <text evidence="1">The sequence shown here is derived from an EMBL/GenBank/DDBJ whole genome shotgun (WGS) entry which is preliminary data.</text>
</comment>
<dbReference type="AlphaFoldDB" id="A0A0F9VPJ5"/>
<proteinExistence type="predicted"/>
<gene>
    <name evidence="1" type="ORF">LCGC14_0062220</name>
</gene>
<name>A0A0F9VPJ5_9ZZZZ</name>
<protein>
    <submittedName>
        <fullName evidence="1">Uncharacterized protein</fullName>
    </submittedName>
</protein>
<reference evidence="1" key="1">
    <citation type="journal article" date="2015" name="Nature">
        <title>Complex archaea that bridge the gap between prokaryotes and eukaryotes.</title>
        <authorList>
            <person name="Spang A."/>
            <person name="Saw J.H."/>
            <person name="Jorgensen S.L."/>
            <person name="Zaremba-Niedzwiedzka K."/>
            <person name="Martijn J."/>
            <person name="Lind A.E."/>
            <person name="van Eijk R."/>
            <person name="Schleper C."/>
            <person name="Guy L."/>
            <person name="Ettema T.J."/>
        </authorList>
    </citation>
    <scope>NUCLEOTIDE SEQUENCE</scope>
</reference>
<dbReference type="EMBL" id="LAZR01000014">
    <property type="protein sequence ID" value="KKO07036.1"/>
    <property type="molecule type" value="Genomic_DNA"/>
</dbReference>
<organism evidence="1">
    <name type="scientific">marine sediment metagenome</name>
    <dbReference type="NCBI Taxonomy" id="412755"/>
    <lineage>
        <taxon>unclassified sequences</taxon>
        <taxon>metagenomes</taxon>
        <taxon>ecological metagenomes</taxon>
    </lineage>
</organism>
<accession>A0A0F9VPJ5</accession>
<evidence type="ECO:0000313" key="1">
    <source>
        <dbReference type="EMBL" id="KKO07036.1"/>
    </source>
</evidence>
<sequence length="85" mass="8125">MRVLSEKEILCVSGGSDFDPMDVAISYSSTVIGAGVGMVAGGPVGGVVGAAVGFGAGLAMSFGYSSASGPGGSYYDDGSSCQASS</sequence>